<dbReference type="SUPFAM" id="SSF57603">
    <property type="entry name" value="FnI-like domain"/>
    <property type="match status" value="2"/>
</dbReference>
<name>A0ABM3FF75_NEOLC</name>
<dbReference type="RefSeq" id="XP_046586671.1">
    <property type="nucleotide sequence ID" value="XM_046730715.1"/>
</dbReference>
<protein>
    <submittedName>
        <fullName evidence="2">Uncharacterized protein LOC107218098 isoform X1</fullName>
    </submittedName>
</protein>
<dbReference type="GeneID" id="107218098"/>
<gene>
    <name evidence="2" type="primary">LOC107218098</name>
</gene>
<reference evidence="2" key="1">
    <citation type="submission" date="2025-08" db="UniProtKB">
        <authorList>
            <consortium name="RefSeq"/>
        </authorList>
    </citation>
    <scope>IDENTIFICATION</scope>
    <source>
        <tissue evidence="2">Thorax and Abdomen</tissue>
    </source>
</reference>
<keyword evidence="1" id="KW-1185">Reference proteome</keyword>
<proteinExistence type="predicted"/>
<sequence length="268" mass="28608">MGGGGVSSLHRFQQPNVVSQPGDSLGYIMASKAALSRTERFEPSASVHKSPKYVKSPASVTDAVLLGEIDIMTDDEVEISTEEPVPKKCYFGGTTYTHSQTIPTSDPCSHCLCVAGEVYCWWQDCLLHSEPEDFENFDGSLKSTEIPGAFLSVNSSLGTAATLEADDNETMTTESSELAAQIIEEEGYMDVNSTYQDFGTQSTLPTTCVVMGVEYKEGEALPHSTGNCVQCGCGAAGRVECSPQDCVPLLQPPSGAGVDLSRGMDEIF</sequence>
<evidence type="ECO:0000313" key="2">
    <source>
        <dbReference type="RefSeq" id="XP_046586671.1"/>
    </source>
</evidence>
<dbReference type="Proteomes" id="UP000829291">
    <property type="component" value="Chromosome 2"/>
</dbReference>
<evidence type="ECO:0000313" key="1">
    <source>
        <dbReference type="Proteomes" id="UP000829291"/>
    </source>
</evidence>
<accession>A0ABM3FF75</accession>
<organism evidence="1 2">
    <name type="scientific">Neodiprion lecontei</name>
    <name type="common">Redheaded pine sawfly</name>
    <dbReference type="NCBI Taxonomy" id="441921"/>
    <lineage>
        <taxon>Eukaryota</taxon>
        <taxon>Metazoa</taxon>
        <taxon>Ecdysozoa</taxon>
        <taxon>Arthropoda</taxon>
        <taxon>Hexapoda</taxon>
        <taxon>Insecta</taxon>
        <taxon>Pterygota</taxon>
        <taxon>Neoptera</taxon>
        <taxon>Endopterygota</taxon>
        <taxon>Hymenoptera</taxon>
        <taxon>Tenthredinoidea</taxon>
        <taxon>Diprionidae</taxon>
        <taxon>Diprioninae</taxon>
        <taxon>Neodiprion</taxon>
    </lineage>
</organism>
<dbReference type="Gene3D" id="2.10.70.10">
    <property type="entry name" value="Complement Module, domain 1"/>
    <property type="match status" value="1"/>
</dbReference>